<dbReference type="Proteomes" id="UP000054047">
    <property type="component" value="Unassembled WGS sequence"/>
</dbReference>
<dbReference type="InterPro" id="IPR021109">
    <property type="entry name" value="Peptidase_aspartic_dom_sf"/>
</dbReference>
<reference evidence="3 4" key="1">
    <citation type="submission" date="2013-12" db="EMBL/GenBank/DDBJ databases">
        <title>Draft genome of the parsitic nematode Ancylostoma duodenale.</title>
        <authorList>
            <person name="Mitreva M."/>
        </authorList>
    </citation>
    <scope>NUCLEOTIDE SEQUENCE [LARGE SCALE GENOMIC DNA]</scope>
    <source>
        <strain evidence="3 4">Zhejiang</strain>
    </source>
</reference>
<accession>A0A0C2FEU8</accession>
<proteinExistence type="predicted"/>
<keyword evidence="4" id="KW-1185">Reference proteome</keyword>
<dbReference type="SMART" id="SM00343">
    <property type="entry name" value="ZnF_C2HC"/>
    <property type="match status" value="1"/>
</dbReference>
<name>A0A0C2FEU8_9BILA</name>
<dbReference type="Pfam" id="PF00098">
    <property type="entry name" value="zf-CCHC"/>
    <property type="match status" value="1"/>
</dbReference>
<evidence type="ECO:0000259" key="2">
    <source>
        <dbReference type="PROSITE" id="PS50158"/>
    </source>
</evidence>
<dbReference type="SUPFAM" id="SSF50630">
    <property type="entry name" value="Acid proteases"/>
    <property type="match status" value="1"/>
</dbReference>
<dbReference type="GO" id="GO:0003676">
    <property type="term" value="F:nucleic acid binding"/>
    <property type="evidence" value="ECO:0007669"/>
    <property type="project" value="InterPro"/>
</dbReference>
<keyword evidence="1" id="KW-0862">Zinc</keyword>
<dbReference type="GO" id="GO:0005737">
    <property type="term" value="C:cytoplasm"/>
    <property type="evidence" value="ECO:0007669"/>
    <property type="project" value="UniProtKB-ARBA"/>
</dbReference>
<dbReference type="OrthoDB" id="5826524at2759"/>
<dbReference type="Gene3D" id="4.10.60.10">
    <property type="entry name" value="Zinc finger, CCHC-type"/>
    <property type="match status" value="1"/>
</dbReference>
<keyword evidence="1" id="KW-0863">Zinc-finger</keyword>
<evidence type="ECO:0000313" key="4">
    <source>
        <dbReference type="Proteomes" id="UP000054047"/>
    </source>
</evidence>
<dbReference type="EMBL" id="KN784867">
    <property type="protein sequence ID" value="KIH43556.1"/>
    <property type="molecule type" value="Genomic_DNA"/>
</dbReference>
<dbReference type="GO" id="GO:0008270">
    <property type="term" value="F:zinc ion binding"/>
    <property type="evidence" value="ECO:0007669"/>
    <property type="project" value="UniProtKB-KW"/>
</dbReference>
<dbReference type="PROSITE" id="PS50158">
    <property type="entry name" value="ZF_CCHC"/>
    <property type="match status" value="1"/>
</dbReference>
<dbReference type="SUPFAM" id="SSF57756">
    <property type="entry name" value="Retrovirus zinc finger-like domains"/>
    <property type="match status" value="1"/>
</dbReference>
<gene>
    <name evidence="3" type="ORF">ANCDUO_26436</name>
</gene>
<evidence type="ECO:0000256" key="1">
    <source>
        <dbReference type="PROSITE-ProRule" id="PRU00047"/>
    </source>
</evidence>
<protein>
    <submittedName>
        <fullName evidence="3">Zinc knuckle</fullName>
    </submittedName>
</protein>
<dbReference type="InterPro" id="IPR001878">
    <property type="entry name" value="Znf_CCHC"/>
</dbReference>
<dbReference type="InterPro" id="IPR036875">
    <property type="entry name" value="Znf_CCHC_sf"/>
</dbReference>
<dbReference type="GO" id="GO:0019899">
    <property type="term" value="F:enzyme binding"/>
    <property type="evidence" value="ECO:0007669"/>
    <property type="project" value="UniProtKB-ARBA"/>
</dbReference>
<keyword evidence="1" id="KW-0479">Metal-binding</keyword>
<feature type="non-terminal residue" evidence="3">
    <location>
        <position position="309"/>
    </location>
</feature>
<organism evidence="3 4">
    <name type="scientific">Ancylostoma duodenale</name>
    <dbReference type="NCBI Taxonomy" id="51022"/>
    <lineage>
        <taxon>Eukaryota</taxon>
        <taxon>Metazoa</taxon>
        <taxon>Ecdysozoa</taxon>
        <taxon>Nematoda</taxon>
        <taxon>Chromadorea</taxon>
        <taxon>Rhabditida</taxon>
        <taxon>Rhabditina</taxon>
        <taxon>Rhabditomorpha</taxon>
        <taxon>Strongyloidea</taxon>
        <taxon>Ancylostomatidae</taxon>
        <taxon>Ancylostomatinae</taxon>
        <taxon>Ancylostoma</taxon>
    </lineage>
</organism>
<evidence type="ECO:0000313" key="3">
    <source>
        <dbReference type="EMBL" id="KIH43556.1"/>
    </source>
</evidence>
<dbReference type="AlphaFoldDB" id="A0A0C2FEU8"/>
<dbReference type="Gene3D" id="2.40.70.10">
    <property type="entry name" value="Acid Proteases"/>
    <property type="match status" value="1"/>
</dbReference>
<feature type="domain" description="CCHC-type" evidence="2">
    <location>
        <begin position="108"/>
        <end position="125"/>
    </location>
</feature>
<sequence length="309" mass="34373">MQQKCIVLMERKPRKRKIADDLPQDVMEEPGYRIKSFEIASVASSIERVVRCLEEISASLGKLLNECRTSARHHVSLETEEATRVSTVGEQLKSLIRDCRGATTNGSRRCYQCSIYGHLARECPKRRFEENERVKNSSQKEDSVSAIINKARNLAVKSVHTNAGLVGKRLVVRAKLMGKEIPALLDTGSMISVVPVRILQDAQKRGYDVDRLKVLKMKSDKVNDASNNAMTFVGAVRINVEIEGQKRAVAFHISRDDQNELLLGTNALENLGAKAVISGKKQETPKGCDVKMKTVQKSSSPRSMSPLIQ</sequence>